<reference evidence="2 3" key="1">
    <citation type="submission" date="2016-11" db="EMBL/GenBank/DDBJ databases">
        <authorList>
            <person name="Jaros S."/>
            <person name="Januszkiewicz K."/>
            <person name="Wedrychowicz H."/>
        </authorList>
    </citation>
    <scope>NUCLEOTIDE SEQUENCE [LARGE SCALE GENOMIC DNA]</scope>
    <source>
        <strain evidence="2 3">DSM 45627</strain>
    </source>
</reference>
<dbReference type="AlphaFoldDB" id="A0A1M5DCP3"/>
<dbReference type="Proteomes" id="UP000186132">
    <property type="component" value="Unassembled WGS sequence"/>
</dbReference>
<dbReference type="STRING" id="1206085.SAMN05443575_0536"/>
<organism evidence="2 3">
    <name type="scientific">Jatrophihabitans endophyticus</name>
    <dbReference type="NCBI Taxonomy" id="1206085"/>
    <lineage>
        <taxon>Bacteria</taxon>
        <taxon>Bacillati</taxon>
        <taxon>Actinomycetota</taxon>
        <taxon>Actinomycetes</taxon>
        <taxon>Jatrophihabitantales</taxon>
        <taxon>Jatrophihabitantaceae</taxon>
        <taxon>Jatrophihabitans</taxon>
    </lineage>
</organism>
<evidence type="ECO:0000256" key="1">
    <source>
        <dbReference type="SAM" id="MobiDB-lite"/>
    </source>
</evidence>
<proteinExistence type="predicted"/>
<dbReference type="RefSeq" id="WP_143167942.1">
    <property type="nucleotide sequence ID" value="NZ_FQVU01000001.1"/>
</dbReference>
<evidence type="ECO:0000313" key="2">
    <source>
        <dbReference type="EMBL" id="SHF64779.1"/>
    </source>
</evidence>
<protein>
    <submittedName>
        <fullName evidence="2">Uncharacterized protein</fullName>
    </submittedName>
</protein>
<evidence type="ECO:0000313" key="3">
    <source>
        <dbReference type="Proteomes" id="UP000186132"/>
    </source>
</evidence>
<keyword evidence="3" id="KW-1185">Reference proteome</keyword>
<dbReference type="EMBL" id="FQVU01000001">
    <property type="protein sequence ID" value="SHF64779.1"/>
    <property type="molecule type" value="Genomic_DNA"/>
</dbReference>
<sequence>MAASATTSTGGARPPRSTQGTQSTRGTQGALDTYCAANDAVTKALRGTVADDIEARRRQADAARALLPLAGVSTAVATGARKFVRAADETVAILRQFPRGAKVADIGLDPRIRRSKAVTSVGTDSDYRAFLAWTIQRCGLSNPTERVHSWTTLVTAVGGPADERRPTARRSAGS</sequence>
<gene>
    <name evidence="2" type="ORF">SAMN05443575_0536</name>
</gene>
<dbReference type="OrthoDB" id="5082396at2"/>
<accession>A0A1M5DCP3</accession>
<name>A0A1M5DCP3_9ACTN</name>
<feature type="region of interest" description="Disordered" evidence="1">
    <location>
        <begin position="1"/>
        <end position="28"/>
    </location>
</feature>